<gene>
    <name evidence="1" type="ORF">PSON_ATCC_30995.1.T0950017</name>
</gene>
<proteinExistence type="predicted"/>
<dbReference type="Proteomes" id="UP000692954">
    <property type="component" value="Unassembled WGS sequence"/>
</dbReference>
<accession>A0A8S1Q3K7</accession>
<reference evidence="1" key="1">
    <citation type="submission" date="2021-01" db="EMBL/GenBank/DDBJ databases">
        <authorList>
            <consortium name="Genoscope - CEA"/>
            <person name="William W."/>
        </authorList>
    </citation>
    <scope>NUCLEOTIDE SEQUENCE</scope>
</reference>
<sequence>MLPQLQRLFNNGAGCNSKIKMLEFKQGMFKYVKILSVKRQDHFKSGSEDKSIIIWISNQNNKWISQEKLNGIYLKSIFYY</sequence>
<evidence type="ECO:0000313" key="1">
    <source>
        <dbReference type="EMBL" id="CAD8110038.1"/>
    </source>
</evidence>
<protein>
    <submittedName>
        <fullName evidence="1">Uncharacterized protein</fullName>
    </submittedName>
</protein>
<dbReference type="OrthoDB" id="6262491at2759"/>
<keyword evidence="2" id="KW-1185">Reference proteome</keyword>
<evidence type="ECO:0000313" key="2">
    <source>
        <dbReference type="Proteomes" id="UP000692954"/>
    </source>
</evidence>
<dbReference type="AlphaFoldDB" id="A0A8S1Q3K7"/>
<organism evidence="1 2">
    <name type="scientific">Paramecium sonneborni</name>
    <dbReference type="NCBI Taxonomy" id="65129"/>
    <lineage>
        <taxon>Eukaryota</taxon>
        <taxon>Sar</taxon>
        <taxon>Alveolata</taxon>
        <taxon>Ciliophora</taxon>
        <taxon>Intramacronucleata</taxon>
        <taxon>Oligohymenophorea</taxon>
        <taxon>Peniculida</taxon>
        <taxon>Parameciidae</taxon>
        <taxon>Paramecium</taxon>
    </lineage>
</organism>
<dbReference type="EMBL" id="CAJJDN010000095">
    <property type="protein sequence ID" value="CAD8110038.1"/>
    <property type="molecule type" value="Genomic_DNA"/>
</dbReference>
<name>A0A8S1Q3K7_9CILI</name>
<comment type="caution">
    <text evidence="1">The sequence shown here is derived from an EMBL/GenBank/DDBJ whole genome shotgun (WGS) entry which is preliminary data.</text>
</comment>